<dbReference type="AlphaFoldDB" id="A0A9P0GZ66"/>
<evidence type="ECO:0000313" key="3">
    <source>
        <dbReference type="Proteomes" id="UP001152798"/>
    </source>
</evidence>
<evidence type="ECO:0000259" key="1">
    <source>
        <dbReference type="Pfam" id="PF25325"/>
    </source>
</evidence>
<reference evidence="2" key="1">
    <citation type="submission" date="2022-01" db="EMBL/GenBank/DDBJ databases">
        <authorList>
            <person name="King R."/>
        </authorList>
    </citation>
    <scope>NUCLEOTIDE SEQUENCE</scope>
</reference>
<protein>
    <recommendedName>
        <fullName evidence="1">EFHB C-terminal EF-hand domain-containing protein</fullName>
    </recommendedName>
</protein>
<dbReference type="InterPro" id="IPR057428">
    <property type="entry name" value="EFHB_EF-hand_C"/>
</dbReference>
<sequence length="528" mass="60391">MAETKINSVKSSSMIGTNQKCKDSVSELMKYTSLEDEVEVITSTLPKPNLEQYPIPHSSNANLNTGFHTQVQRLLSPPKKRVFQHLREELGETAYKSYWTTDLGKAPDQVPNLPVGMNPETTVFGRPSKKTEEEFTNTVSDVVFPKKPYGEIELEYELGLNLYKRTHNHYLPGQKRDHYYDAPNDLVFGKIGEYSKTGKGTKHCLQWFVQSNVSRTSKRLAKFKERTYAPFGQVLSPNKNILAVGLDHTFGIKTIIDETGAREAMRYVPVNNGKYVIGEFISYISSLRNKLKKRIPPFPFFELLANFKILDQKSCGCLPLSMVYNVCNSFGLFFDNKIYEAVLKKLGILHGENTDIVSYRKFCNLLDCTKPFPVLPKIDDIPDELKCYETTYQALSKDHMKLKDYQNISTAGVPTLRTDREAPQDGECRAETELLLDENGVDSCIRPSIFTSYGLHPRDFMELKSKDYMKDLWKRVGVTIPDEVFELMWKEALTREENNAEKNMVCIETFRNILDEMSAAKLNEMQEG</sequence>
<evidence type="ECO:0000313" key="2">
    <source>
        <dbReference type="EMBL" id="CAH1391603.1"/>
    </source>
</evidence>
<organism evidence="2 3">
    <name type="scientific">Nezara viridula</name>
    <name type="common">Southern green stink bug</name>
    <name type="synonym">Cimex viridulus</name>
    <dbReference type="NCBI Taxonomy" id="85310"/>
    <lineage>
        <taxon>Eukaryota</taxon>
        <taxon>Metazoa</taxon>
        <taxon>Ecdysozoa</taxon>
        <taxon>Arthropoda</taxon>
        <taxon>Hexapoda</taxon>
        <taxon>Insecta</taxon>
        <taxon>Pterygota</taxon>
        <taxon>Neoptera</taxon>
        <taxon>Paraneoptera</taxon>
        <taxon>Hemiptera</taxon>
        <taxon>Heteroptera</taxon>
        <taxon>Panheteroptera</taxon>
        <taxon>Pentatomomorpha</taxon>
        <taxon>Pentatomoidea</taxon>
        <taxon>Pentatomidae</taxon>
        <taxon>Pentatominae</taxon>
        <taxon>Nezara</taxon>
    </lineage>
</organism>
<dbReference type="EMBL" id="OV725077">
    <property type="protein sequence ID" value="CAH1391603.1"/>
    <property type="molecule type" value="Genomic_DNA"/>
</dbReference>
<feature type="domain" description="EFHB C-terminal EF-hand" evidence="1">
    <location>
        <begin position="443"/>
        <end position="519"/>
    </location>
</feature>
<keyword evidence="3" id="KW-1185">Reference proteome</keyword>
<dbReference type="Proteomes" id="UP001152798">
    <property type="component" value="Chromosome 1"/>
</dbReference>
<accession>A0A9P0GZ66</accession>
<name>A0A9P0GZ66_NEZVI</name>
<dbReference type="OrthoDB" id="2096280at2759"/>
<dbReference type="Pfam" id="PF25325">
    <property type="entry name" value="EF-hand_EFHB_C"/>
    <property type="match status" value="1"/>
</dbReference>
<gene>
    <name evidence="2" type="ORF">NEZAVI_LOCUS2596</name>
</gene>
<proteinExistence type="predicted"/>